<name>A0A562THY3_9HYPH</name>
<evidence type="ECO:0008006" key="4">
    <source>
        <dbReference type="Google" id="ProtNLM"/>
    </source>
</evidence>
<gene>
    <name evidence="2" type="ORF">JM93_00336</name>
</gene>
<dbReference type="OrthoDB" id="7842811at2"/>
<comment type="caution">
    <text evidence="2">The sequence shown here is derived from an EMBL/GenBank/DDBJ whole genome shotgun (WGS) entry which is preliminary data.</text>
</comment>
<feature type="signal peptide" evidence="1">
    <location>
        <begin position="1"/>
        <end position="26"/>
    </location>
</feature>
<evidence type="ECO:0000313" key="2">
    <source>
        <dbReference type="EMBL" id="TWI92788.1"/>
    </source>
</evidence>
<dbReference type="RefSeq" id="WP_145340329.1">
    <property type="nucleotide sequence ID" value="NZ_SMLY01000087.1"/>
</dbReference>
<accession>A0A562THY3</accession>
<proteinExistence type="predicted"/>
<sequence>MPPLIKHSCLCALAFAGAIGSTNVLANGAVIMTSAICQDPRDAIDTLWVSRRYGANDVYFMTDFGNVLAMDSAQALDGFENLYVVSHGNADEIGDIAKADFAGFLHAAHPSTPATVYFDSCSAAVGNNTVLKLTNGQYGGEVKALYGPRGDCQLVGNNNPDVASAENRYDVQLLPGNQSAAVIGNIMKIWEEAEYVDSGMTWQAACETYTAQPDMASLNTFRLAVQDKFLNASIYPEGESHNYGLLIQWNTGGTNFFQCGQANGVDCP</sequence>
<keyword evidence="3" id="KW-1185">Reference proteome</keyword>
<reference evidence="2 3" key="1">
    <citation type="submission" date="2019-07" db="EMBL/GenBank/DDBJ databases">
        <title>Genomic Encyclopedia of Archaeal and Bacterial Type Strains, Phase II (KMG-II): from individual species to whole genera.</title>
        <authorList>
            <person name="Goeker M."/>
        </authorList>
    </citation>
    <scope>NUCLEOTIDE SEQUENCE [LARGE SCALE GENOMIC DNA]</scope>
    <source>
        <strain evidence="2 3">ATCC BAA-252</strain>
    </source>
</reference>
<evidence type="ECO:0000256" key="1">
    <source>
        <dbReference type="SAM" id="SignalP"/>
    </source>
</evidence>
<dbReference type="Proteomes" id="UP000320593">
    <property type="component" value="Unassembled WGS sequence"/>
</dbReference>
<keyword evidence="1" id="KW-0732">Signal</keyword>
<protein>
    <recommendedName>
        <fullName evidence="4">DUF4347 domain-containing protein</fullName>
    </recommendedName>
</protein>
<feature type="chain" id="PRO_5021746313" description="DUF4347 domain-containing protein" evidence="1">
    <location>
        <begin position="27"/>
        <end position="268"/>
    </location>
</feature>
<evidence type="ECO:0000313" key="3">
    <source>
        <dbReference type="Proteomes" id="UP000320593"/>
    </source>
</evidence>
<dbReference type="AlphaFoldDB" id="A0A562THY3"/>
<dbReference type="EMBL" id="VLLF01000001">
    <property type="protein sequence ID" value="TWI92788.1"/>
    <property type="molecule type" value="Genomic_DNA"/>
</dbReference>
<organism evidence="2 3">
    <name type="scientific">Roseibium hamelinense</name>
    <dbReference type="NCBI Taxonomy" id="150831"/>
    <lineage>
        <taxon>Bacteria</taxon>
        <taxon>Pseudomonadati</taxon>
        <taxon>Pseudomonadota</taxon>
        <taxon>Alphaproteobacteria</taxon>
        <taxon>Hyphomicrobiales</taxon>
        <taxon>Stappiaceae</taxon>
        <taxon>Roseibium</taxon>
    </lineage>
</organism>